<comment type="caution">
    <text evidence="1">The sequence shown here is derived from an EMBL/GenBank/DDBJ whole genome shotgun (WGS) entry which is preliminary data.</text>
</comment>
<name>A0A0V1GQX0_9BILA</name>
<dbReference type="EMBL" id="JYDP01000446">
    <property type="protein sequence ID" value="KRZ00575.1"/>
    <property type="molecule type" value="Genomic_DNA"/>
</dbReference>
<reference evidence="1 2" key="1">
    <citation type="submission" date="2015-01" db="EMBL/GenBank/DDBJ databases">
        <title>Evolution of Trichinella species and genotypes.</title>
        <authorList>
            <person name="Korhonen P.K."/>
            <person name="Edoardo P."/>
            <person name="Giuseppe L.R."/>
            <person name="Gasser R.B."/>
        </authorList>
    </citation>
    <scope>NUCLEOTIDE SEQUENCE [LARGE SCALE GENOMIC DNA]</scope>
    <source>
        <strain evidence="1">ISS1029</strain>
    </source>
</reference>
<organism evidence="1 2">
    <name type="scientific">Trichinella zimbabwensis</name>
    <dbReference type="NCBI Taxonomy" id="268475"/>
    <lineage>
        <taxon>Eukaryota</taxon>
        <taxon>Metazoa</taxon>
        <taxon>Ecdysozoa</taxon>
        <taxon>Nematoda</taxon>
        <taxon>Enoplea</taxon>
        <taxon>Dorylaimia</taxon>
        <taxon>Trichinellida</taxon>
        <taxon>Trichinellidae</taxon>
        <taxon>Trichinella</taxon>
    </lineage>
</organism>
<protein>
    <submittedName>
        <fullName evidence="1">Uncharacterized protein</fullName>
    </submittedName>
</protein>
<dbReference type="Proteomes" id="UP000055024">
    <property type="component" value="Unassembled WGS sequence"/>
</dbReference>
<dbReference type="AlphaFoldDB" id="A0A0V1GQX0"/>
<accession>A0A0V1GQX0</accession>
<evidence type="ECO:0000313" key="1">
    <source>
        <dbReference type="EMBL" id="KRZ00575.1"/>
    </source>
</evidence>
<proteinExistence type="predicted"/>
<keyword evidence="2" id="KW-1185">Reference proteome</keyword>
<evidence type="ECO:0000313" key="2">
    <source>
        <dbReference type="Proteomes" id="UP000055024"/>
    </source>
</evidence>
<sequence length="34" mass="3855">MKSNALLDIFILNHIQLKNCQNTATHSQGMVQNE</sequence>
<gene>
    <name evidence="1" type="ORF">T11_906</name>
</gene>